<feature type="region of interest" description="Disordered" evidence="1">
    <location>
        <begin position="29"/>
        <end position="57"/>
    </location>
</feature>
<name>A0AAW9QZ76_9CHRO</name>
<protein>
    <submittedName>
        <fullName evidence="2">Uncharacterized protein</fullName>
    </submittedName>
</protein>
<evidence type="ECO:0000313" key="3">
    <source>
        <dbReference type="Proteomes" id="UP001328733"/>
    </source>
</evidence>
<organism evidence="2 3">
    <name type="scientific">Pannus brasiliensis CCIBt3594</name>
    <dbReference type="NCBI Taxonomy" id="1427578"/>
    <lineage>
        <taxon>Bacteria</taxon>
        <taxon>Bacillati</taxon>
        <taxon>Cyanobacteriota</taxon>
        <taxon>Cyanophyceae</taxon>
        <taxon>Oscillatoriophycideae</taxon>
        <taxon>Chroococcales</taxon>
        <taxon>Microcystaceae</taxon>
        <taxon>Pannus</taxon>
    </lineage>
</organism>
<dbReference type="EMBL" id="JBAFSM010000074">
    <property type="protein sequence ID" value="MEG3440097.1"/>
    <property type="molecule type" value="Genomic_DNA"/>
</dbReference>
<gene>
    <name evidence="2" type="ORF">V0288_23410</name>
</gene>
<dbReference type="Proteomes" id="UP001328733">
    <property type="component" value="Unassembled WGS sequence"/>
</dbReference>
<dbReference type="RefSeq" id="WP_332867565.1">
    <property type="nucleotide sequence ID" value="NZ_JBAFSM010000074.1"/>
</dbReference>
<keyword evidence="3" id="KW-1185">Reference proteome</keyword>
<accession>A0AAW9QZ76</accession>
<sequence length="57" mass="6515">MRYVHSIEGELLEWVCKLGYHGSIAVSLERSRGSRRDGRQETGARSQELGVRRGKKE</sequence>
<evidence type="ECO:0000256" key="1">
    <source>
        <dbReference type="SAM" id="MobiDB-lite"/>
    </source>
</evidence>
<reference evidence="2 3" key="1">
    <citation type="submission" date="2024-01" db="EMBL/GenBank/DDBJ databases">
        <title>Genomic insights into the taxonomy and metabolism of the cyanobacterium Pannus brasiliensis CCIBt3594.</title>
        <authorList>
            <person name="Machado M."/>
            <person name="Botero N.B."/>
            <person name="Andreote A.P.D."/>
            <person name="Feitosa A.M.T."/>
            <person name="Popin R."/>
            <person name="Sivonen K."/>
            <person name="Fiore M.F."/>
        </authorList>
    </citation>
    <scope>NUCLEOTIDE SEQUENCE [LARGE SCALE GENOMIC DNA]</scope>
    <source>
        <strain evidence="2 3">CCIBt3594</strain>
    </source>
</reference>
<proteinExistence type="predicted"/>
<dbReference type="AlphaFoldDB" id="A0AAW9QZ76"/>
<evidence type="ECO:0000313" key="2">
    <source>
        <dbReference type="EMBL" id="MEG3440097.1"/>
    </source>
</evidence>
<comment type="caution">
    <text evidence="2">The sequence shown here is derived from an EMBL/GenBank/DDBJ whole genome shotgun (WGS) entry which is preliminary data.</text>
</comment>
<feature type="compositionally biased region" description="Basic and acidic residues" evidence="1">
    <location>
        <begin position="29"/>
        <end position="42"/>
    </location>
</feature>